<dbReference type="InterPro" id="IPR017871">
    <property type="entry name" value="ABC_transporter-like_CS"/>
</dbReference>
<keyword evidence="7" id="KW-0547">Nucleotide-binding</keyword>
<keyword evidence="8 12" id="KW-0067">ATP-binding</keyword>
<dbReference type="OrthoDB" id="9805029at2"/>
<dbReference type="CDD" id="cd03216">
    <property type="entry name" value="ABC_Carb_Monos_I"/>
    <property type="match status" value="1"/>
</dbReference>
<dbReference type="PANTHER" id="PTHR43790:SF9">
    <property type="entry name" value="GALACTOFURANOSE TRANSPORTER ATP-BINDING PROTEIN YTFR"/>
    <property type="match status" value="1"/>
</dbReference>
<proteinExistence type="inferred from homology"/>
<keyword evidence="6" id="KW-0677">Repeat</keyword>
<evidence type="ECO:0000256" key="10">
    <source>
        <dbReference type="ARBA" id="ARBA00023136"/>
    </source>
</evidence>
<keyword evidence="9" id="KW-1278">Translocase</keyword>
<reference evidence="12 13" key="1">
    <citation type="submission" date="2016-11" db="EMBL/GenBank/DDBJ databases">
        <authorList>
            <person name="Jaros S."/>
            <person name="Januszkiewicz K."/>
            <person name="Wedrychowicz H."/>
        </authorList>
    </citation>
    <scope>NUCLEOTIDE SEQUENCE [LARGE SCALE GENOMIC DNA]</scope>
    <source>
        <strain evidence="12 13">DSM 19436</strain>
    </source>
</reference>
<keyword evidence="13" id="KW-1185">Reference proteome</keyword>
<dbReference type="Pfam" id="PF00005">
    <property type="entry name" value="ABC_tran"/>
    <property type="match status" value="2"/>
</dbReference>
<comment type="subcellular location">
    <subcellularLocation>
        <location evidence="1">Cell membrane</location>
        <topology evidence="1">Peripheral membrane protein</topology>
    </subcellularLocation>
</comment>
<accession>A0A1M5KM69</accession>
<dbReference type="InterPro" id="IPR003439">
    <property type="entry name" value="ABC_transporter-like_ATP-bd"/>
</dbReference>
<sequence>MIGSGSNARGAVSSGGVAPPDEAFLGVHDLTKNFFGVTVLDGVSLSLTAGKVHALLGENGAGKSTLINLLSGIHQPDGGTLRIDGQVVAFSGPTDAQRRGISTIHQEFSLFPTLTVAETLFAGRLPVNRIGLVDWRGIAAKTEAVMQQLGADIAPGRRVADLSIAEQQLVEIGRALTLKSRLIIMDEPTASLTPREVGRLKSVIRSLTAEGVAILFVSHRLEEVKELSDSFTVLRDGAVVARGEIADASIDDLVRWMVGRDLLEEGRHHAISTPGAIVLEVDNLSSRPRSARSAFVESISFAVRSGEIVGLAGLVGAGRTEIARLIFGADPIGSGSIRLNGHPFRPSGPGDAIAAGVALVPEDRKHQSLFPSLPISENFAAVGSVRPGPFGFLRRKAERLALQQFRDRLKLRAAGADAPIATLSGGNQQKVILARWLVLKPRLLIVDEPTRGVDIGAKLDLHHLLRELAADGVAILLISSDLPEILALSDRILTIRSGRLTGELAGREADEESLMRLMTLPKAAA</sequence>
<dbReference type="Proteomes" id="UP000184485">
    <property type="component" value="Unassembled WGS sequence"/>
</dbReference>
<evidence type="ECO:0000256" key="8">
    <source>
        <dbReference type="ARBA" id="ARBA00022840"/>
    </source>
</evidence>
<evidence type="ECO:0000256" key="2">
    <source>
        <dbReference type="ARBA" id="ARBA00005417"/>
    </source>
</evidence>
<dbReference type="InterPro" id="IPR050107">
    <property type="entry name" value="ABC_carbohydrate_import_ATPase"/>
</dbReference>
<dbReference type="FunFam" id="3.40.50.300:FF:000127">
    <property type="entry name" value="Ribose import ATP-binding protein RbsA"/>
    <property type="match status" value="1"/>
</dbReference>
<evidence type="ECO:0000256" key="4">
    <source>
        <dbReference type="ARBA" id="ARBA00022475"/>
    </source>
</evidence>
<dbReference type="PROSITE" id="PS00211">
    <property type="entry name" value="ABC_TRANSPORTER_1"/>
    <property type="match status" value="1"/>
</dbReference>
<evidence type="ECO:0000313" key="12">
    <source>
        <dbReference type="EMBL" id="SHG53894.1"/>
    </source>
</evidence>
<dbReference type="Gene3D" id="3.40.50.300">
    <property type="entry name" value="P-loop containing nucleotide triphosphate hydrolases"/>
    <property type="match status" value="2"/>
</dbReference>
<feature type="domain" description="ABC transporter" evidence="11">
    <location>
        <begin position="279"/>
        <end position="522"/>
    </location>
</feature>
<dbReference type="PROSITE" id="PS50893">
    <property type="entry name" value="ABC_TRANSPORTER_2"/>
    <property type="match status" value="2"/>
</dbReference>
<dbReference type="PANTHER" id="PTHR43790">
    <property type="entry name" value="CARBOHYDRATE TRANSPORT ATP-BINDING PROTEIN MG119-RELATED"/>
    <property type="match status" value="1"/>
</dbReference>
<protein>
    <submittedName>
        <fullName evidence="12">Inositol transport system ATP-binding protein</fullName>
    </submittedName>
</protein>
<feature type="domain" description="ABC transporter" evidence="11">
    <location>
        <begin position="25"/>
        <end position="261"/>
    </location>
</feature>
<dbReference type="InterPro" id="IPR003593">
    <property type="entry name" value="AAA+_ATPase"/>
</dbReference>
<gene>
    <name evidence="12" type="ORF">SAMN02745157_4436</name>
</gene>
<evidence type="ECO:0000256" key="7">
    <source>
        <dbReference type="ARBA" id="ARBA00022741"/>
    </source>
</evidence>
<name>A0A1M5KM69_9HYPH</name>
<evidence type="ECO:0000259" key="11">
    <source>
        <dbReference type="PROSITE" id="PS50893"/>
    </source>
</evidence>
<evidence type="ECO:0000256" key="6">
    <source>
        <dbReference type="ARBA" id="ARBA00022737"/>
    </source>
</evidence>
<organism evidence="12 13">
    <name type="scientific">Kaistia soli DSM 19436</name>
    <dbReference type="NCBI Taxonomy" id="1122133"/>
    <lineage>
        <taxon>Bacteria</taxon>
        <taxon>Pseudomonadati</taxon>
        <taxon>Pseudomonadota</taxon>
        <taxon>Alphaproteobacteria</taxon>
        <taxon>Hyphomicrobiales</taxon>
        <taxon>Kaistiaceae</taxon>
        <taxon>Kaistia</taxon>
    </lineage>
</organism>
<keyword evidence="10" id="KW-0472">Membrane</keyword>
<comment type="similarity">
    <text evidence="2">Belongs to the ABC transporter superfamily.</text>
</comment>
<dbReference type="CDD" id="cd03215">
    <property type="entry name" value="ABC_Carb_Monos_II"/>
    <property type="match status" value="1"/>
</dbReference>
<keyword evidence="4" id="KW-1003">Cell membrane</keyword>
<dbReference type="InterPro" id="IPR027417">
    <property type="entry name" value="P-loop_NTPase"/>
</dbReference>
<dbReference type="GO" id="GO:0016887">
    <property type="term" value="F:ATP hydrolysis activity"/>
    <property type="evidence" value="ECO:0007669"/>
    <property type="project" value="InterPro"/>
</dbReference>
<dbReference type="SUPFAM" id="SSF52540">
    <property type="entry name" value="P-loop containing nucleoside triphosphate hydrolases"/>
    <property type="match status" value="2"/>
</dbReference>
<evidence type="ECO:0000256" key="1">
    <source>
        <dbReference type="ARBA" id="ARBA00004202"/>
    </source>
</evidence>
<evidence type="ECO:0000256" key="5">
    <source>
        <dbReference type="ARBA" id="ARBA00022597"/>
    </source>
</evidence>
<dbReference type="EMBL" id="FQUP01000005">
    <property type="protein sequence ID" value="SHG53894.1"/>
    <property type="molecule type" value="Genomic_DNA"/>
</dbReference>
<dbReference type="STRING" id="1122133.SAMN02745157_4436"/>
<dbReference type="SMART" id="SM00382">
    <property type="entry name" value="AAA"/>
    <property type="match status" value="2"/>
</dbReference>
<evidence type="ECO:0000256" key="3">
    <source>
        <dbReference type="ARBA" id="ARBA00022448"/>
    </source>
</evidence>
<dbReference type="AlphaFoldDB" id="A0A1M5KM69"/>
<keyword evidence="3" id="KW-0813">Transport</keyword>
<keyword evidence="5" id="KW-0762">Sugar transport</keyword>
<evidence type="ECO:0000313" key="13">
    <source>
        <dbReference type="Proteomes" id="UP000184485"/>
    </source>
</evidence>
<evidence type="ECO:0000256" key="9">
    <source>
        <dbReference type="ARBA" id="ARBA00022967"/>
    </source>
</evidence>
<dbReference type="GO" id="GO:0005524">
    <property type="term" value="F:ATP binding"/>
    <property type="evidence" value="ECO:0007669"/>
    <property type="project" value="UniProtKB-KW"/>
</dbReference>
<dbReference type="GO" id="GO:0005886">
    <property type="term" value="C:plasma membrane"/>
    <property type="evidence" value="ECO:0007669"/>
    <property type="project" value="UniProtKB-SubCell"/>
</dbReference>